<keyword evidence="9" id="KW-0645">Protease</keyword>
<dbReference type="InterPro" id="IPR022764">
    <property type="entry name" value="Peptidase_S54_rhomboid_dom"/>
</dbReference>
<feature type="transmembrane region" description="Helical" evidence="7">
    <location>
        <begin position="99"/>
        <end position="120"/>
    </location>
</feature>
<dbReference type="PANTHER" id="PTHR43731">
    <property type="entry name" value="RHOMBOID PROTEASE"/>
    <property type="match status" value="1"/>
</dbReference>
<evidence type="ECO:0000313" key="10">
    <source>
        <dbReference type="Proteomes" id="UP000551878"/>
    </source>
</evidence>
<dbReference type="Pfam" id="PF01694">
    <property type="entry name" value="Rhomboid"/>
    <property type="match status" value="1"/>
</dbReference>
<dbReference type="Gene3D" id="1.20.1540.10">
    <property type="entry name" value="Rhomboid-like"/>
    <property type="match status" value="1"/>
</dbReference>
<keyword evidence="6 7" id="KW-0472">Membrane</keyword>
<comment type="subcellular location">
    <subcellularLocation>
        <location evidence="1">Membrane</location>
        <topology evidence="1">Multi-pass membrane protein</topology>
    </subcellularLocation>
</comment>
<dbReference type="GO" id="GO:0006508">
    <property type="term" value="P:proteolysis"/>
    <property type="evidence" value="ECO:0007669"/>
    <property type="project" value="UniProtKB-KW"/>
</dbReference>
<feature type="transmembrane region" description="Helical" evidence="7">
    <location>
        <begin position="152"/>
        <end position="171"/>
    </location>
</feature>
<dbReference type="Proteomes" id="UP000551878">
    <property type="component" value="Unassembled WGS sequence"/>
</dbReference>
<dbReference type="InterPro" id="IPR035952">
    <property type="entry name" value="Rhomboid-like_sf"/>
</dbReference>
<proteinExistence type="inferred from homology"/>
<gene>
    <name evidence="9" type="ORF">HNQ41_002414</name>
</gene>
<dbReference type="GO" id="GO:0016020">
    <property type="term" value="C:membrane"/>
    <property type="evidence" value="ECO:0007669"/>
    <property type="project" value="UniProtKB-SubCell"/>
</dbReference>
<feature type="transmembrane region" description="Helical" evidence="7">
    <location>
        <begin position="177"/>
        <end position="196"/>
    </location>
</feature>
<evidence type="ECO:0000256" key="3">
    <source>
        <dbReference type="ARBA" id="ARBA00022692"/>
    </source>
</evidence>
<evidence type="ECO:0000259" key="8">
    <source>
        <dbReference type="Pfam" id="PF01694"/>
    </source>
</evidence>
<keyword evidence="3 7" id="KW-0812">Transmembrane</keyword>
<dbReference type="EMBL" id="JACHHB010000011">
    <property type="protein sequence ID" value="MBB5174220.1"/>
    <property type="molecule type" value="Genomic_DNA"/>
</dbReference>
<evidence type="ECO:0000256" key="7">
    <source>
        <dbReference type="SAM" id="Phobius"/>
    </source>
</evidence>
<feature type="transmembrane region" description="Helical" evidence="7">
    <location>
        <begin position="229"/>
        <end position="250"/>
    </location>
</feature>
<evidence type="ECO:0000256" key="5">
    <source>
        <dbReference type="ARBA" id="ARBA00022989"/>
    </source>
</evidence>
<dbReference type="AlphaFoldDB" id="A0A840QS98"/>
<feature type="transmembrane region" description="Helical" evidence="7">
    <location>
        <begin position="12"/>
        <end position="34"/>
    </location>
</feature>
<dbReference type="GO" id="GO:0004252">
    <property type="term" value="F:serine-type endopeptidase activity"/>
    <property type="evidence" value="ECO:0007669"/>
    <property type="project" value="InterPro"/>
</dbReference>
<protein>
    <submittedName>
        <fullName evidence="9">Membrane associated rhomboid family serine protease</fullName>
    </submittedName>
</protein>
<keyword evidence="10" id="KW-1185">Reference proteome</keyword>
<feature type="transmembrane region" description="Helical" evidence="7">
    <location>
        <begin position="126"/>
        <end position="145"/>
    </location>
</feature>
<name>A0A840QS98_9BACI</name>
<keyword evidence="5 7" id="KW-1133">Transmembrane helix</keyword>
<reference evidence="9 10" key="1">
    <citation type="submission" date="2020-08" db="EMBL/GenBank/DDBJ databases">
        <title>Genomic Encyclopedia of Type Strains, Phase IV (KMG-IV): sequencing the most valuable type-strain genomes for metagenomic binning, comparative biology and taxonomic classification.</title>
        <authorList>
            <person name="Goeker M."/>
        </authorList>
    </citation>
    <scope>NUCLEOTIDE SEQUENCE [LARGE SCALE GENOMIC DNA]</scope>
    <source>
        <strain evidence="9 10">DSM 24696</strain>
    </source>
</reference>
<evidence type="ECO:0000256" key="1">
    <source>
        <dbReference type="ARBA" id="ARBA00004141"/>
    </source>
</evidence>
<feature type="transmembrane region" description="Helical" evidence="7">
    <location>
        <begin position="67"/>
        <end position="87"/>
    </location>
</feature>
<keyword evidence="4" id="KW-0378">Hydrolase</keyword>
<feature type="domain" description="Peptidase S54 rhomboid" evidence="8">
    <location>
        <begin position="58"/>
        <end position="196"/>
    </location>
</feature>
<comment type="caution">
    <text evidence="9">The sequence shown here is derived from an EMBL/GenBank/DDBJ whole genome shotgun (WGS) entry which is preliminary data.</text>
</comment>
<evidence type="ECO:0000313" key="9">
    <source>
        <dbReference type="EMBL" id="MBB5174220.1"/>
    </source>
</evidence>
<evidence type="ECO:0000256" key="4">
    <source>
        <dbReference type="ARBA" id="ARBA00022801"/>
    </source>
</evidence>
<sequence length="251" mass="28504">MFIRNESFDSYIRSYPIVTGLIAINLILYVWVYFFPWLGGDFIRDMGIGFNFAVIMLDEYWRLVTSIFLHAGLTHALFNSFSLFLFGPALEQMLGKMRFIVAYLGTGILANIGTLIVGGIDYNPHLGASGAIFGLFGIYIYMVLFRKDLIDSANAQIIMTIVVIGLIMTFVNPRINIYGHLFGLIAGAAIGPMILYKIKSFNRFRRRPDPDEIAFDPNRWQKKEKQKQWLKRAGIALGIVLLIGWLGQLFL</sequence>
<dbReference type="PANTHER" id="PTHR43731:SF14">
    <property type="entry name" value="PRESENILIN-ASSOCIATED RHOMBOID-LIKE PROTEIN, MITOCHONDRIAL"/>
    <property type="match status" value="1"/>
</dbReference>
<evidence type="ECO:0000256" key="6">
    <source>
        <dbReference type="ARBA" id="ARBA00023136"/>
    </source>
</evidence>
<dbReference type="InterPro" id="IPR050925">
    <property type="entry name" value="Rhomboid_protease_S54"/>
</dbReference>
<dbReference type="SUPFAM" id="SSF144091">
    <property type="entry name" value="Rhomboid-like"/>
    <property type="match status" value="1"/>
</dbReference>
<evidence type="ECO:0000256" key="2">
    <source>
        <dbReference type="ARBA" id="ARBA00009045"/>
    </source>
</evidence>
<comment type="similarity">
    <text evidence="2">Belongs to the peptidase S54 family.</text>
</comment>
<organism evidence="9 10">
    <name type="scientific">Texcoconibacillus texcoconensis</name>
    <dbReference type="NCBI Taxonomy" id="1095777"/>
    <lineage>
        <taxon>Bacteria</taxon>
        <taxon>Bacillati</taxon>
        <taxon>Bacillota</taxon>
        <taxon>Bacilli</taxon>
        <taxon>Bacillales</taxon>
        <taxon>Bacillaceae</taxon>
        <taxon>Texcoconibacillus</taxon>
    </lineage>
</organism>
<dbReference type="RefSeq" id="WP_184664655.1">
    <property type="nucleotide sequence ID" value="NZ_JACHHB010000011.1"/>
</dbReference>
<accession>A0A840QS98</accession>